<dbReference type="Pfam" id="PF06974">
    <property type="entry name" value="WS_DGAT_C"/>
    <property type="match status" value="1"/>
</dbReference>
<dbReference type="PANTHER" id="PTHR31650:SF51">
    <property type="entry name" value="O-ACYLTRANSFERASE WSD1-LIKE ISOFORM X1"/>
    <property type="match status" value="1"/>
</dbReference>
<dbReference type="GO" id="GO:0019432">
    <property type="term" value="P:triglyceride biosynthetic process"/>
    <property type="evidence" value="ECO:0007669"/>
    <property type="project" value="UniProtKB-UniPathway"/>
</dbReference>
<name>A0A834GVP0_RHOSS</name>
<evidence type="ECO:0000256" key="4">
    <source>
        <dbReference type="ARBA" id="ARBA00005189"/>
    </source>
</evidence>
<keyword evidence="6" id="KW-0256">Endoplasmic reticulum</keyword>
<feature type="domain" description="O-acyltransferase WSD1-like N-terminal" evidence="11">
    <location>
        <begin position="106"/>
        <end position="256"/>
    </location>
</feature>
<dbReference type="GO" id="GO:0004144">
    <property type="term" value="F:diacylglycerol O-acyltransferase activity"/>
    <property type="evidence" value="ECO:0007669"/>
    <property type="project" value="UniProtKB-EC"/>
</dbReference>
<evidence type="ECO:0000256" key="6">
    <source>
        <dbReference type="ARBA" id="ARBA00022824"/>
    </source>
</evidence>
<evidence type="ECO:0008006" key="15">
    <source>
        <dbReference type="Google" id="ProtNLM"/>
    </source>
</evidence>
<protein>
    <recommendedName>
        <fullName evidence="15">Diacylglycerol O-acyltransferase</fullName>
    </recommendedName>
</protein>
<evidence type="ECO:0000256" key="1">
    <source>
        <dbReference type="ARBA" id="ARBA00004162"/>
    </source>
</evidence>
<dbReference type="OrthoDB" id="619536at2759"/>
<evidence type="ECO:0000313" key="14">
    <source>
        <dbReference type="Proteomes" id="UP000626092"/>
    </source>
</evidence>
<proteinExistence type="inferred from homology"/>
<dbReference type="GO" id="GO:0005789">
    <property type="term" value="C:endoplasmic reticulum membrane"/>
    <property type="evidence" value="ECO:0007669"/>
    <property type="project" value="UniProtKB-SubCell"/>
</dbReference>
<reference evidence="13" key="1">
    <citation type="submission" date="2019-11" db="EMBL/GenBank/DDBJ databases">
        <authorList>
            <person name="Liu Y."/>
            <person name="Hou J."/>
            <person name="Li T.-Q."/>
            <person name="Guan C.-H."/>
            <person name="Wu X."/>
            <person name="Wu H.-Z."/>
            <person name="Ling F."/>
            <person name="Zhang R."/>
            <person name="Shi X.-G."/>
            <person name="Ren J.-P."/>
            <person name="Chen E.-F."/>
            <person name="Sun J.-M."/>
        </authorList>
    </citation>
    <scope>NUCLEOTIDE SEQUENCE</scope>
    <source>
        <strain evidence="13">Adult_tree_wgs_1</strain>
        <tissue evidence="13">Leaves</tissue>
    </source>
</reference>
<dbReference type="GO" id="GO:0005886">
    <property type="term" value="C:plasma membrane"/>
    <property type="evidence" value="ECO:0007669"/>
    <property type="project" value="UniProtKB-SubCell"/>
</dbReference>
<evidence type="ECO:0000256" key="8">
    <source>
        <dbReference type="ARBA" id="ARBA00024360"/>
    </source>
</evidence>
<evidence type="ECO:0000256" key="5">
    <source>
        <dbReference type="ARBA" id="ARBA00022679"/>
    </source>
</evidence>
<evidence type="ECO:0000313" key="13">
    <source>
        <dbReference type="EMBL" id="KAF7142026.1"/>
    </source>
</evidence>
<evidence type="ECO:0000259" key="12">
    <source>
        <dbReference type="Pfam" id="PF06974"/>
    </source>
</evidence>
<sequence>MEYYSDEGDDMPVSPNAQYFNSSVLSFCILGVLELEIPFDDSQSLTLLKNLFLPINRRFSSIMVRDRNGVQKWKRVEVKLEDHINVPSFPTGLSPEFYDKYFNDYLSKISLDQFPQNKPLWEVHILKYATSNAAGHIIFKLHHALGDGFSLMGALLSCLQRADNPSLPLTFPSRESSSGRDGKNNGILRGLGHVFTGIADTVLDFGSTFVKDGQTPIRSGEDGVEFRPNVITTVTFSLDRVKQIKAKLGVTINDVITGVIFLGTRLYMQQSSSTKDDHDNQQQGNTNATALVVLNTRALGGYKTIGEMVKPNSEMPWGNHFTFLHVSIPKLHGGATDDHANLNPLRFVKEAHWIIKRKRNSAIVYLTGWMLEILRKFRGPEVAAEYFYNTMKNSSIVMSNLIGPVEKMALAKHPIKGLYFTFIGSPEVVRVTLSGERRRLSSRMWRFRQSLSLVLEVLPEEADLIPPSFVLRFRVERGDIPSCFINYEATSQASVHWRDWVEAVLGNPDSV</sequence>
<keyword evidence="5" id="KW-0808">Transferase</keyword>
<dbReference type="Pfam" id="PF03007">
    <property type="entry name" value="WS_DGAT_cat"/>
    <property type="match status" value="1"/>
</dbReference>
<comment type="similarity">
    <text evidence="8">In the N-terminal section; belongs to the long-chain O-acyltransferase family.</text>
</comment>
<comment type="pathway">
    <text evidence="3">Glycerolipid metabolism; triacylglycerol biosynthesis.</text>
</comment>
<dbReference type="InterPro" id="IPR004255">
    <property type="entry name" value="O-acyltransferase_WSD1_N"/>
</dbReference>
<dbReference type="PANTHER" id="PTHR31650">
    <property type="entry name" value="O-ACYLTRANSFERASE (WSD1-LIKE) FAMILY PROTEIN"/>
    <property type="match status" value="1"/>
</dbReference>
<comment type="catalytic activity">
    <reaction evidence="10">
        <text>an acyl-CoA + a 1,2-diacyl-sn-glycerol = a triacyl-sn-glycerol + CoA</text>
        <dbReference type="Rhea" id="RHEA:10868"/>
        <dbReference type="ChEBI" id="CHEBI:17815"/>
        <dbReference type="ChEBI" id="CHEBI:57287"/>
        <dbReference type="ChEBI" id="CHEBI:58342"/>
        <dbReference type="ChEBI" id="CHEBI:64615"/>
        <dbReference type="EC" id="2.3.1.20"/>
    </reaction>
</comment>
<dbReference type="Proteomes" id="UP000626092">
    <property type="component" value="Unassembled WGS sequence"/>
</dbReference>
<comment type="pathway">
    <text evidence="4">Lipid metabolism.</text>
</comment>
<accession>A0A834GVP0</accession>
<dbReference type="InterPro" id="IPR009721">
    <property type="entry name" value="O-acyltransferase_WSD1_C"/>
</dbReference>
<dbReference type="AlphaFoldDB" id="A0A834GVP0"/>
<comment type="caution">
    <text evidence="13">The sequence shown here is derived from an EMBL/GenBank/DDBJ whole genome shotgun (WGS) entry which is preliminary data.</text>
</comment>
<dbReference type="EMBL" id="WJXA01000006">
    <property type="protein sequence ID" value="KAF7142026.1"/>
    <property type="molecule type" value="Genomic_DNA"/>
</dbReference>
<evidence type="ECO:0000256" key="2">
    <source>
        <dbReference type="ARBA" id="ARBA00004586"/>
    </source>
</evidence>
<evidence type="ECO:0000256" key="3">
    <source>
        <dbReference type="ARBA" id="ARBA00004771"/>
    </source>
</evidence>
<dbReference type="GO" id="GO:0047196">
    <property type="term" value="F:long-chain-alcohol O-fatty-acyltransferase activity"/>
    <property type="evidence" value="ECO:0007669"/>
    <property type="project" value="UniProtKB-EC"/>
</dbReference>
<comment type="catalytic activity">
    <reaction evidence="9">
        <text>a long chain fatty alcohol + a fatty acyl-CoA = a long-chain alcohol wax ester + CoA</text>
        <dbReference type="Rhea" id="RHEA:38443"/>
        <dbReference type="ChEBI" id="CHEBI:17135"/>
        <dbReference type="ChEBI" id="CHEBI:57287"/>
        <dbReference type="ChEBI" id="CHEBI:77636"/>
        <dbReference type="ChEBI" id="CHEBI:235323"/>
        <dbReference type="EC" id="2.3.1.75"/>
    </reaction>
</comment>
<evidence type="ECO:0000256" key="9">
    <source>
        <dbReference type="ARBA" id="ARBA00047604"/>
    </source>
</evidence>
<keyword evidence="7" id="KW-0012">Acyltransferase</keyword>
<organism evidence="13 14">
    <name type="scientific">Rhododendron simsii</name>
    <name type="common">Sims's rhododendron</name>
    <dbReference type="NCBI Taxonomy" id="118357"/>
    <lineage>
        <taxon>Eukaryota</taxon>
        <taxon>Viridiplantae</taxon>
        <taxon>Streptophyta</taxon>
        <taxon>Embryophyta</taxon>
        <taxon>Tracheophyta</taxon>
        <taxon>Spermatophyta</taxon>
        <taxon>Magnoliopsida</taxon>
        <taxon>eudicotyledons</taxon>
        <taxon>Gunneridae</taxon>
        <taxon>Pentapetalae</taxon>
        <taxon>asterids</taxon>
        <taxon>Ericales</taxon>
        <taxon>Ericaceae</taxon>
        <taxon>Ericoideae</taxon>
        <taxon>Rhodoreae</taxon>
        <taxon>Rhododendron</taxon>
    </lineage>
</organism>
<gene>
    <name evidence="13" type="ORF">RHSIM_Rhsim06G0140200</name>
</gene>
<comment type="subcellular location">
    <subcellularLocation>
        <location evidence="1">Cell membrane</location>
        <topology evidence="1">Single-pass membrane protein</topology>
    </subcellularLocation>
    <subcellularLocation>
        <location evidence="2">Endoplasmic reticulum membrane</location>
    </subcellularLocation>
</comment>
<evidence type="ECO:0000256" key="7">
    <source>
        <dbReference type="ARBA" id="ARBA00023315"/>
    </source>
</evidence>
<dbReference type="UniPathway" id="UPA00282"/>
<feature type="domain" description="O-acyltransferase WSD1 C-terminal" evidence="12">
    <location>
        <begin position="317"/>
        <end position="429"/>
    </location>
</feature>
<keyword evidence="14" id="KW-1185">Reference proteome</keyword>
<dbReference type="InterPro" id="IPR045034">
    <property type="entry name" value="O-acyltransferase_WSD1-like"/>
</dbReference>
<evidence type="ECO:0000256" key="10">
    <source>
        <dbReference type="ARBA" id="ARBA00048109"/>
    </source>
</evidence>
<evidence type="ECO:0000259" key="11">
    <source>
        <dbReference type="Pfam" id="PF03007"/>
    </source>
</evidence>